<dbReference type="Proteomes" id="UP000887578">
    <property type="component" value="Unplaced"/>
</dbReference>
<keyword evidence="1" id="KW-1185">Reference proteome</keyword>
<proteinExistence type="predicted"/>
<dbReference type="AlphaFoldDB" id="A0A914PEA7"/>
<reference evidence="2" key="1">
    <citation type="submission" date="2022-11" db="UniProtKB">
        <authorList>
            <consortium name="WormBaseParasite"/>
        </authorList>
    </citation>
    <scope>IDENTIFICATION</scope>
</reference>
<dbReference type="WBParaSite" id="PDA_v2.g13088.t1">
    <property type="protein sequence ID" value="PDA_v2.g13088.t1"/>
    <property type="gene ID" value="PDA_v2.g13088"/>
</dbReference>
<accession>A0A914PEA7</accession>
<evidence type="ECO:0000313" key="2">
    <source>
        <dbReference type="WBParaSite" id="PDA_v2.g13088.t1"/>
    </source>
</evidence>
<organism evidence="1 2">
    <name type="scientific">Panagrolaimus davidi</name>
    <dbReference type="NCBI Taxonomy" id="227884"/>
    <lineage>
        <taxon>Eukaryota</taxon>
        <taxon>Metazoa</taxon>
        <taxon>Ecdysozoa</taxon>
        <taxon>Nematoda</taxon>
        <taxon>Chromadorea</taxon>
        <taxon>Rhabditida</taxon>
        <taxon>Tylenchina</taxon>
        <taxon>Panagrolaimomorpha</taxon>
        <taxon>Panagrolaimoidea</taxon>
        <taxon>Panagrolaimidae</taxon>
        <taxon>Panagrolaimus</taxon>
    </lineage>
</organism>
<evidence type="ECO:0000313" key="1">
    <source>
        <dbReference type="Proteomes" id="UP000887578"/>
    </source>
</evidence>
<protein>
    <submittedName>
        <fullName evidence="2">Uncharacterized protein</fullName>
    </submittedName>
</protein>
<name>A0A914PEA7_9BILA</name>
<sequence length="237" mass="27876">MVRLTTNRDEITSEITVNDRWRSYQGQPNGILFDLLIRNKSFCNEMVDDVKTDPETFLDRTKLYFEFTMFAGQESYRTVNITGSTIMKSNFFAKLSNEYSDKNGTVFLQSDDLNKLAREIYRNTIFHDQQTDNYISSKDENEIIKELLNEIKGEQVLSSQLSMEDWKSVFWNDIFSRPDLQTNYLNDILVVDADKKHFKYEEINDHNFMGNLENRYGKETVKDMKGKLGFIYGLFGE</sequence>